<evidence type="ECO:0000313" key="1">
    <source>
        <dbReference type="EMBL" id="MFC3892513.1"/>
    </source>
</evidence>
<reference evidence="2" key="1">
    <citation type="journal article" date="2019" name="Int. J. Syst. Evol. Microbiol.">
        <title>The Global Catalogue of Microorganisms (GCM) 10K type strain sequencing project: providing services to taxonomists for standard genome sequencing and annotation.</title>
        <authorList>
            <consortium name="The Broad Institute Genomics Platform"/>
            <consortium name="The Broad Institute Genome Sequencing Center for Infectious Disease"/>
            <person name="Wu L."/>
            <person name="Ma J."/>
        </authorList>
    </citation>
    <scope>NUCLEOTIDE SEQUENCE [LARGE SCALE GENOMIC DNA]</scope>
    <source>
        <strain evidence="2">CGMCC 4.7405</strain>
    </source>
</reference>
<accession>A0ABV8BQ97</accession>
<sequence length="208" mass="21837">MDSPGSPGADVLLVSSGTIGRSDWTAALVDSVELRSLEAALVSRGIAATEVQDIAAAAVRDGTFAVAAGDIERCFVDESVDEPLLPVSTGVAPDVLLAETAVQLDVLVSVSPYRDRVVATPERSGSTEEEREIIALATGRRNARDMAFALGRGLHPVTVAIAGMLDDGLLEIAPPDTSFSFSHWGLAALRPRTGAELLPHPRPREVEC</sequence>
<protein>
    <submittedName>
        <fullName evidence="1">Uncharacterized protein</fullName>
    </submittedName>
</protein>
<dbReference type="RefSeq" id="WP_382372221.1">
    <property type="nucleotide sequence ID" value="NZ_JBHRZI010000011.1"/>
</dbReference>
<organism evidence="1 2">
    <name type="scientific">Lentzea rhizosphaerae</name>
    <dbReference type="NCBI Taxonomy" id="2041025"/>
    <lineage>
        <taxon>Bacteria</taxon>
        <taxon>Bacillati</taxon>
        <taxon>Actinomycetota</taxon>
        <taxon>Actinomycetes</taxon>
        <taxon>Pseudonocardiales</taxon>
        <taxon>Pseudonocardiaceae</taxon>
        <taxon>Lentzea</taxon>
    </lineage>
</organism>
<gene>
    <name evidence="1" type="ORF">ACFOWZ_13610</name>
</gene>
<name>A0ABV8BQ97_9PSEU</name>
<dbReference type="EMBL" id="JBHRZI010000011">
    <property type="protein sequence ID" value="MFC3892513.1"/>
    <property type="molecule type" value="Genomic_DNA"/>
</dbReference>
<keyword evidence="2" id="KW-1185">Reference proteome</keyword>
<evidence type="ECO:0000313" key="2">
    <source>
        <dbReference type="Proteomes" id="UP001595690"/>
    </source>
</evidence>
<comment type="caution">
    <text evidence="1">The sequence shown here is derived from an EMBL/GenBank/DDBJ whole genome shotgun (WGS) entry which is preliminary data.</text>
</comment>
<proteinExistence type="predicted"/>
<dbReference type="Proteomes" id="UP001595690">
    <property type="component" value="Unassembled WGS sequence"/>
</dbReference>